<organism evidence="2">
    <name type="scientific">Mycobacterium xenopi 4042</name>
    <dbReference type="NCBI Taxonomy" id="1299334"/>
    <lineage>
        <taxon>Bacteria</taxon>
        <taxon>Bacillati</taxon>
        <taxon>Actinomycetota</taxon>
        <taxon>Actinomycetes</taxon>
        <taxon>Mycobacteriales</taxon>
        <taxon>Mycobacteriaceae</taxon>
        <taxon>Mycobacterium</taxon>
    </lineage>
</organism>
<evidence type="ECO:0000256" key="1">
    <source>
        <dbReference type="SAM" id="MobiDB-lite"/>
    </source>
</evidence>
<dbReference type="EMBL" id="JAOB01000080">
    <property type="protein sequence ID" value="EUA15968.1"/>
    <property type="molecule type" value="Genomic_DNA"/>
</dbReference>
<protein>
    <submittedName>
        <fullName evidence="2">Uncharacterized protein</fullName>
    </submittedName>
</protein>
<comment type="caution">
    <text evidence="2">The sequence shown here is derived from an EMBL/GenBank/DDBJ whole genome shotgun (WGS) entry which is preliminary data.</text>
</comment>
<dbReference type="AlphaFoldDB" id="X7ZB30"/>
<feature type="region of interest" description="Disordered" evidence="1">
    <location>
        <begin position="1"/>
        <end position="28"/>
    </location>
</feature>
<reference evidence="2" key="1">
    <citation type="submission" date="2014-01" db="EMBL/GenBank/DDBJ databases">
        <authorList>
            <person name="Brown-Elliot B."/>
            <person name="Wallace R."/>
            <person name="Lenaerts A."/>
            <person name="Ordway D."/>
            <person name="DeGroote M.A."/>
            <person name="Parker T."/>
            <person name="Sizemore C."/>
            <person name="Tallon L.J."/>
            <person name="Sadzewicz L.K."/>
            <person name="Sengamalay N."/>
            <person name="Fraser C.M."/>
            <person name="Hine E."/>
            <person name="Shefchek K.A."/>
            <person name="Das S.P."/>
            <person name="Tettelin H."/>
        </authorList>
    </citation>
    <scope>NUCLEOTIDE SEQUENCE [LARGE SCALE GENOMIC DNA]</scope>
    <source>
        <strain evidence="2">4042</strain>
    </source>
</reference>
<evidence type="ECO:0000313" key="2">
    <source>
        <dbReference type="EMBL" id="EUA15968.1"/>
    </source>
</evidence>
<gene>
    <name evidence="2" type="ORF">I553_0943</name>
</gene>
<name>X7ZB30_MYCXE</name>
<proteinExistence type="predicted"/>
<dbReference type="PATRIC" id="fig|1299334.3.peg.8213"/>
<sequence length="112" mass="12662">MEEGPRKADESTPPEHRVPHGAAEGRLDPDQIDEHAMYNEANPAEIINFFNYGELIHYGKHSEEYDKLAEDAELEAIQHNNFKQAMLGLIHLYFGFSEVIRSAIGLKRAQAA</sequence>
<accession>X7ZB30</accession>